<dbReference type="PANTHER" id="PTHR35509:SF4">
    <property type="entry name" value="DUF1995 DOMAIN-CONTAINING PROTEIN"/>
    <property type="match status" value="1"/>
</dbReference>
<dbReference type="InParanoid" id="A0A1E7FS62"/>
<dbReference type="Pfam" id="PF09353">
    <property type="entry name" value="DUF1995"/>
    <property type="match status" value="1"/>
</dbReference>
<dbReference type="InterPro" id="IPR053021">
    <property type="entry name" value="Chloroplast_ADK"/>
</dbReference>
<gene>
    <name evidence="3" type="ORF">FRACYDRAFT_224173</name>
</gene>
<evidence type="ECO:0000313" key="4">
    <source>
        <dbReference type="Proteomes" id="UP000095751"/>
    </source>
</evidence>
<dbReference type="OrthoDB" id="41089at2759"/>
<dbReference type="Proteomes" id="UP000095751">
    <property type="component" value="Unassembled WGS sequence"/>
</dbReference>
<protein>
    <recommendedName>
        <fullName evidence="2">DUF1995 domain-containing protein</fullName>
    </recommendedName>
</protein>
<evidence type="ECO:0000313" key="3">
    <source>
        <dbReference type="EMBL" id="OEU20978.1"/>
    </source>
</evidence>
<dbReference type="InterPro" id="IPR018962">
    <property type="entry name" value="DUF1995"/>
</dbReference>
<accession>A0A1E7FS62</accession>
<feature type="region of interest" description="Disordered" evidence="1">
    <location>
        <begin position="1"/>
        <end position="50"/>
    </location>
</feature>
<organism evidence="3 4">
    <name type="scientific">Fragilariopsis cylindrus CCMP1102</name>
    <dbReference type="NCBI Taxonomy" id="635003"/>
    <lineage>
        <taxon>Eukaryota</taxon>
        <taxon>Sar</taxon>
        <taxon>Stramenopiles</taxon>
        <taxon>Ochrophyta</taxon>
        <taxon>Bacillariophyta</taxon>
        <taxon>Bacillariophyceae</taxon>
        <taxon>Bacillariophycidae</taxon>
        <taxon>Bacillariales</taxon>
        <taxon>Bacillariaceae</taxon>
        <taxon>Fragilariopsis</taxon>
    </lineage>
</organism>
<dbReference type="EMBL" id="KV784354">
    <property type="protein sequence ID" value="OEU20978.1"/>
    <property type="molecule type" value="Genomic_DNA"/>
</dbReference>
<dbReference type="KEGG" id="fcy:FRACYDRAFT_224173"/>
<reference evidence="3 4" key="1">
    <citation type="submission" date="2016-09" db="EMBL/GenBank/DDBJ databases">
        <title>Extensive genetic diversity and differential bi-allelic expression allows diatom success in the polar Southern Ocean.</title>
        <authorList>
            <consortium name="DOE Joint Genome Institute"/>
            <person name="Mock T."/>
            <person name="Otillar R.P."/>
            <person name="Strauss J."/>
            <person name="Dupont C."/>
            <person name="Frickenhaus S."/>
            <person name="Maumus F."/>
            <person name="Mcmullan M."/>
            <person name="Sanges R."/>
            <person name="Schmutz J."/>
            <person name="Toseland A."/>
            <person name="Valas R."/>
            <person name="Veluchamy A."/>
            <person name="Ward B.J."/>
            <person name="Allen A."/>
            <person name="Barry K."/>
            <person name="Falciatore A."/>
            <person name="Ferrante M."/>
            <person name="Fortunato A.E."/>
            <person name="Gloeckner G."/>
            <person name="Gruber A."/>
            <person name="Hipkin R."/>
            <person name="Janech M."/>
            <person name="Kroth P."/>
            <person name="Leese F."/>
            <person name="Lindquist E."/>
            <person name="Lyon B.R."/>
            <person name="Martin J."/>
            <person name="Mayer C."/>
            <person name="Parker M."/>
            <person name="Quesneville H."/>
            <person name="Raymond J."/>
            <person name="Uhlig C."/>
            <person name="Valentin K.U."/>
            <person name="Worden A.Z."/>
            <person name="Armbrust E.V."/>
            <person name="Bowler C."/>
            <person name="Green B."/>
            <person name="Moulton V."/>
            <person name="Van Oosterhout C."/>
            <person name="Grigoriev I."/>
        </authorList>
    </citation>
    <scope>NUCLEOTIDE SEQUENCE [LARGE SCALE GENOMIC DNA]</scope>
    <source>
        <strain evidence="3 4">CCMP1102</strain>
    </source>
</reference>
<proteinExistence type="predicted"/>
<feature type="compositionally biased region" description="Basic and acidic residues" evidence="1">
    <location>
        <begin position="1"/>
        <end position="41"/>
    </location>
</feature>
<keyword evidence="4" id="KW-1185">Reference proteome</keyword>
<evidence type="ECO:0000259" key="2">
    <source>
        <dbReference type="Pfam" id="PF09353"/>
    </source>
</evidence>
<dbReference type="PANTHER" id="PTHR35509">
    <property type="entry name" value="DOMAIN PROTEIN, PUTATIVE (DUF1995)-RELATED"/>
    <property type="match status" value="1"/>
</dbReference>
<name>A0A1E7FS62_9STRA</name>
<feature type="domain" description="DUF1995" evidence="2">
    <location>
        <begin position="54"/>
        <end position="269"/>
    </location>
</feature>
<evidence type="ECO:0000256" key="1">
    <source>
        <dbReference type="SAM" id="MobiDB-lite"/>
    </source>
</evidence>
<sequence length="312" mass="35580">MAEGKTLEQVEDEAKTKKQEENRRIEEAKEASAKRKLEIKSSNDPNTGGFLQVPVTFDDMVRQAARSVERAHKDGKKRQTVRFNLIGEEESATEENEFPGGFKQMYREAGCPLTEALLREVRAPTKNLDDFSEERRLNPTLKKQDILDFDGSAIHTAEAAEGPSADVQALVFPNTDTKYLEDIDKTSKAMGSRLLLLINPTWKNVDSWAFNILQPGGKKRAQKVIFEGENAFVDTYTMMVFSVRGEKCVAVKAYPYDWQLFAYREDDYYTNEEYVIKLGSCKEDPTSSLITGLLNEQPEFKETKTMRQFKKL</sequence>
<dbReference type="AlphaFoldDB" id="A0A1E7FS62"/>